<dbReference type="EMBL" id="NMUQ01000001">
    <property type="protein sequence ID" value="OXM17009.1"/>
    <property type="molecule type" value="Genomic_DNA"/>
</dbReference>
<reference evidence="3 4" key="1">
    <citation type="submission" date="2017-07" db="EMBL/GenBank/DDBJ databases">
        <title>Paenibacillus herberti R33 genome sequencing and assembly.</title>
        <authorList>
            <person name="Su W."/>
        </authorList>
    </citation>
    <scope>NUCLEOTIDE SEQUENCE [LARGE SCALE GENOMIC DNA]</scope>
    <source>
        <strain evidence="3 4">R33</strain>
    </source>
</reference>
<evidence type="ECO:0000259" key="2">
    <source>
        <dbReference type="SMART" id="SM00458"/>
    </source>
</evidence>
<proteinExistence type="predicted"/>
<dbReference type="InterPro" id="IPR035992">
    <property type="entry name" value="Ricin_B-like_lectins"/>
</dbReference>
<accession>A0A229P572</accession>
<feature type="domain" description="Ricin B lectin" evidence="2">
    <location>
        <begin position="391"/>
        <end position="528"/>
    </location>
</feature>
<dbReference type="OrthoDB" id="142430at2"/>
<dbReference type="InterPro" id="IPR000772">
    <property type="entry name" value="Ricin_B_lectin"/>
</dbReference>
<dbReference type="Pfam" id="PF13088">
    <property type="entry name" value="BNR_2"/>
    <property type="match status" value="1"/>
</dbReference>
<protein>
    <submittedName>
        <fullName evidence="3">Alpha-L-arabinofuranosidase</fullName>
    </submittedName>
</protein>
<dbReference type="PANTHER" id="PTHR38792">
    <property type="entry name" value="BNR/ASP-BOX REPEAT DOMAIN PROTEIN (AFU_ORTHOLOGUE AFUA_7G06430)-RELATED"/>
    <property type="match status" value="1"/>
</dbReference>
<evidence type="ECO:0000313" key="4">
    <source>
        <dbReference type="Proteomes" id="UP000215145"/>
    </source>
</evidence>
<dbReference type="GO" id="GO:0046556">
    <property type="term" value="F:alpha-L-arabinofuranosidase activity"/>
    <property type="evidence" value="ECO:0007669"/>
    <property type="project" value="InterPro"/>
</dbReference>
<dbReference type="GO" id="GO:0046373">
    <property type="term" value="P:L-arabinose metabolic process"/>
    <property type="evidence" value="ECO:0007669"/>
    <property type="project" value="InterPro"/>
</dbReference>
<dbReference type="SUPFAM" id="SSF50370">
    <property type="entry name" value="Ricin B-like lectins"/>
    <property type="match status" value="1"/>
</dbReference>
<evidence type="ECO:0000256" key="1">
    <source>
        <dbReference type="SAM" id="SignalP"/>
    </source>
</evidence>
<keyword evidence="1" id="KW-0732">Signal</keyword>
<dbReference type="Gene3D" id="2.80.10.50">
    <property type="match status" value="2"/>
</dbReference>
<dbReference type="InterPro" id="IPR011040">
    <property type="entry name" value="Sialidase"/>
</dbReference>
<dbReference type="SUPFAM" id="SSF50939">
    <property type="entry name" value="Sialidases"/>
    <property type="match status" value="2"/>
</dbReference>
<evidence type="ECO:0000313" key="3">
    <source>
        <dbReference type="EMBL" id="OXM17009.1"/>
    </source>
</evidence>
<dbReference type="AlphaFoldDB" id="A0A229P572"/>
<dbReference type="PROSITE" id="PS50231">
    <property type="entry name" value="RICIN_B_LECTIN"/>
    <property type="match status" value="1"/>
</dbReference>
<comment type="caution">
    <text evidence="3">The sequence shown here is derived from an EMBL/GenBank/DDBJ whole genome shotgun (WGS) entry which is preliminary data.</text>
</comment>
<dbReference type="PANTHER" id="PTHR38792:SF3">
    <property type="entry name" value="BNR_ASP-BOX REPEAT DOMAIN PROTEIN (AFU_ORTHOLOGUE AFUA_7G06430)-RELATED"/>
    <property type="match status" value="1"/>
</dbReference>
<dbReference type="SMART" id="SM00458">
    <property type="entry name" value="RICIN"/>
    <property type="match status" value="1"/>
</dbReference>
<dbReference type="CDD" id="cd15482">
    <property type="entry name" value="Sialidase_non-viral"/>
    <property type="match status" value="2"/>
</dbReference>
<dbReference type="SUPFAM" id="SSF110221">
    <property type="entry name" value="AbfB domain"/>
    <property type="match status" value="1"/>
</dbReference>
<dbReference type="Proteomes" id="UP000215145">
    <property type="component" value="Unassembled WGS sequence"/>
</dbReference>
<dbReference type="CDD" id="cd00161">
    <property type="entry name" value="beta-trefoil_Ricin-like"/>
    <property type="match status" value="1"/>
</dbReference>
<dbReference type="Gene3D" id="2.120.10.10">
    <property type="match status" value="1"/>
</dbReference>
<gene>
    <name evidence="3" type="ORF">CGZ75_10360</name>
</gene>
<dbReference type="Pfam" id="PF14200">
    <property type="entry name" value="RicinB_lectin_2"/>
    <property type="match status" value="2"/>
</dbReference>
<feature type="chain" id="PRO_5012850437" evidence="1">
    <location>
        <begin position="30"/>
        <end position="667"/>
    </location>
</feature>
<sequence length="667" mass="73260">MEYRLKRIGLLALIVTMLMSLMVAPSAHAATTGSVVYSNPAEPEPFYVRAVELGNGDILTTFTPRFPGNAGWVGMQPFPFYKSTDNGATWSKISEIDPNNYGLNRDQQGMTTLYVLPQQVGSLPAGTLLFASTDWDNSAPYTIHIWRSTDNGATWQFHSNLAARGSAGTKRTWEPEFAVTNDGRLICYYSDERKPGYNQALAQEISSDGGLTWGNYSIIVGNQGDWNWRPGMPRVLKAKNGTYFMFFEMLGAAPNFAVRFKTSPDGINWGSPTDLGKVVGTGIYRASQTPEVAYIDDGTVNGRFYVRGMTDVVSSANKMFTSGDYGATWTQMDAPLTVKGTNQSTPAAWSGTLLPLNGSLLLEVNTVKMGSRNEIRANVAQVDRESSIVSGGIYKLSNQNNGLVLDNGGGGSPAGTKVIQWNDLGLDTQRWRLDYRNSGFFRAMNINNGLILDNPNGATTPGTNVVLWTNNELNTQRWKFTYKGNGYYTSMNERSGLMLDNAGGGAPAGTKVIQWTANSLDTQNWKTVRTDVEIPVNQLESFNIANSFIRYQDGRGKIDGGQYNAESQWRMVGGLADPSAVSIESISSPGHYLRHRDGKIWLEPSNNTTLFKQDATWKLRTGLSSPWAASFESFNITGAFMRHRSGVLEISSISTALDKQDATFYVK</sequence>
<dbReference type="InterPro" id="IPR007934">
    <property type="entry name" value="AbfB_ABD"/>
</dbReference>
<feature type="signal peptide" evidence="1">
    <location>
        <begin position="1"/>
        <end position="29"/>
    </location>
</feature>
<dbReference type="InterPro" id="IPR036278">
    <property type="entry name" value="Sialidase_sf"/>
</dbReference>
<dbReference type="InterPro" id="IPR036195">
    <property type="entry name" value="AbfB_ABD_sf"/>
</dbReference>
<dbReference type="Pfam" id="PF05270">
    <property type="entry name" value="AbfB"/>
    <property type="match status" value="1"/>
</dbReference>
<keyword evidence="4" id="KW-1185">Reference proteome</keyword>
<name>A0A229P572_9BACL</name>
<organism evidence="3 4">
    <name type="scientific">Paenibacillus herberti</name>
    <dbReference type="NCBI Taxonomy" id="1619309"/>
    <lineage>
        <taxon>Bacteria</taxon>
        <taxon>Bacillati</taxon>
        <taxon>Bacillota</taxon>
        <taxon>Bacilli</taxon>
        <taxon>Bacillales</taxon>
        <taxon>Paenibacillaceae</taxon>
        <taxon>Paenibacillus</taxon>
    </lineage>
</organism>
<dbReference type="CDD" id="cd23399">
    <property type="entry name" value="beta-trefoil_ABD_ABFB"/>
    <property type="match status" value="1"/>
</dbReference>